<gene>
    <name evidence="2" type="ORF">E3C22_18325</name>
</gene>
<organism evidence="2 3">
    <name type="scientific">Jiella endophytica</name>
    <dbReference type="NCBI Taxonomy" id="2558362"/>
    <lineage>
        <taxon>Bacteria</taxon>
        <taxon>Pseudomonadati</taxon>
        <taxon>Pseudomonadota</taxon>
        <taxon>Alphaproteobacteria</taxon>
        <taxon>Hyphomicrobiales</taxon>
        <taxon>Aurantimonadaceae</taxon>
        <taxon>Jiella</taxon>
    </lineage>
</organism>
<protein>
    <submittedName>
        <fullName evidence="2">Uncharacterized protein</fullName>
    </submittedName>
</protein>
<feature type="transmembrane region" description="Helical" evidence="1">
    <location>
        <begin position="408"/>
        <end position="425"/>
    </location>
</feature>
<dbReference type="Proteomes" id="UP000298179">
    <property type="component" value="Unassembled WGS sequence"/>
</dbReference>
<feature type="transmembrane region" description="Helical" evidence="1">
    <location>
        <begin position="437"/>
        <end position="464"/>
    </location>
</feature>
<evidence type="ECO:0000313" key="2">
    <source>
        <dbReference type="EMBL" id="TFF20844.1"/>
    </source>
</evidence>
<dbReference type="AlphaFoldDB" id="A0A4Y8RFJ0"/>
<keyword evidence="1" id="KW-0812">Transmembrane</keyword>
<proteinExistence type="predicted"/>
<keyword evidence="3" id="KW-1185">Reference proteome</keyword>
<feature type="transmembrane region" description="Helical" evidence="1">
    <location>
        <begin position="470"/>
        <end position="488"/>
    </location>
</feature>
<accession>A0A4Y8RFJ0</accession>
<name>A0A4Y8RFJ0_9HYPH</name>
<sequence>MIYIGSECFSNEKNTSNRMSILGEDRVGSCNSREDTNWGAAAWRLLCVRSRKSFFAAVLLALPTIALEQGLLFAAPVGRPAEVRIERLPPSSGPLHPGKIGPDIFSPKTIRELRELEQRRREEAKADWKPFGQDHGDYSIFDGLKSREEREVLGKYLDADPLAVRLGIKSWRMTAPPKLTEIHRVLELARKPLQGHVELGLFLDDAVFGEAAQGIRTAWGLRPISATPKPELLEEALKARTGQTWIVVGHVEGDSFVMLDALKRKTRISIPDLLTKGFNHGVLVIPIGCRTAAANAPLGFIKPISTDAVATFLSQLPPTPIVADLVFGLRNIGQMRVKMDDLLHQLEIEVEEGGGGQVTHVRIPYNWSGGQPSGSLVTSSQFQDLIESEASALLPWKQRWWLAIKSNPLTYLALWLLFWFVTWTYRKKILASSSKRADSFLVMLLSLPNKLSQAGCIVAATIAILALFSAVPPLFFIVIGGFALYGLAEKFERKS</sequence>
<keyword evidence="1" id="KW-1133">Transmembrane helix</keyword>
<dbReference type="OrthoDB" id="9990061at2"/>
<evidence type="ECO:0000256" key="1">
    <source>
        <dbReference type="SAM" id="Phobius"/>
    </source>
</evidence>
<dbReference type="RefSeq" id="WP_134763319.1">
    <property type="nucleotide sequence ID" value="NZ_SOZD01000005.1"/>
</dbReference>
<reference evidence="2 3" key="1">
    <citation type="submission" date="2019-03" db="EMBL/GenBank/DDBJ databases">
        <title>Jiella endophytica sp. nov., a novel endophytic bacterium isolated from root of Ficus microcarpa Linn. f.</title>
        <authorList>
            <person name="Tuo L."/>
        </authorList>
    </citation>
    <scope>NUCLEOTIDE SEQUENCE [LARGE SCALE GENOMIC DNA]</scope>
    <source>
        <strain evidence="2 3">CBS5Q-3</strain>
    </source>
</reference>
<comment type="caution">
    <text evidence="2">The sequence shown here is derived from an EMBL/GenBank/DDBJ whole genome shotgun (WGS) entry which is preliminary data.</text>
</comment>
<dbReference type="EMBL" id="SOZD01000005">
    <property type="protein sequence ID" value="TFF20844.1"/>
    <property type="molecule type" value="Genomic_DNA"/>
</dbReference>
<keyword evidence="1" id="KW-0472">Membrane</keyword>
<evidence type="ECO:0000313" key="3">
    <source>
        <dbReference type="Proteomes" id="UP000298179"/>
    </source>
</evidence>